<dbReference type="AlphaFoldDB" id="A0A4Y2DZY1"/>
<name>A0A4Y2DZY1_ARAVE</name>
<comment type="caution">
    <text evidence="1">The sequence shown here is derived from an EMBL/GenBank/DDBJ whole genome shotgun (WGS) entry which is preliminary data.</text>
</comment>
<reference evidence="1 2" key="1">
    <citation type="journal article" date="2019" name="Sci. Rep.">
        <title>Orb-weaving spider Araneus ventricosus genome elucidates the spidroin gene catalogue.</title>
        <authorList>
            <person name="Kono N."/>
            <person name="Nakamura H."/>
            <person name="Ohtoshi R."/>
            <person name="Moran D.A.P."/>
            <person name="Shinohara A."/>
            <person name="Yoshida Y."/>
            <person name="Fujiwara M."/>
            <person name="Mori M."/>
            <person name="Tomita M."/>
            <person name="Arakawa K."/>
        </authorList>
    </citation>
    <scope>NUCLEOTIDE SEQUENCE [LARGE SCALE GENOMIC DNA]</scope>
</reference>
<proteinExistence type="predicted"/>
<protein>
    <submittedName>
        <fullName evidence="1">Uncharacterized protein</fullName>
    </submittedName>
</protein>
<accession>A0A4Y2DZY1</accession>
<sequence>MKNRLGGSNLVSDSEAPKKSCVISSDFKCRINSDLGNKHREIGNFLNSRLIKLRALLAVSCVTLIGGNYPSCDELLPLWTTTPLNSNVLEPRTQ</sequence>
<gene>
    <name evidence="1" type="ORF">AVEN_168846_1</name>
</gene>
<dbReference type="EMBL" id="BGPR01091192">
    <property type="protein sequence ID" value="GBM22301.1"/>
    <property type="molecule type" value="Genomic_DNA"/>
</dbReference>
<organism evidence="1 2">
    <name type="scientific">Araneus ventricosus</name>
    <name type="common">Orbweaver spider</name>
    <name type="synonym">Epeira ventricosa</name>
    <dbReference type="NCBI Taxonomy" id="182803"/>
    <lineage>
        <taxon>Eukaryota</taxon>
        <taxon>Metazoa</taxon>
        <taxon>Ecdysozoa</taxon>
        <taxon>Arthropoda</taxon>
        <taxon>Chelicerata</taxon>
        <taxon>Arachnida</taxon>
        <taxon>Araneae</taxon>
        <taxon>Araneomorphae</taxon>
        <taxon>Entelegynae</taxon>
        <taxon>Araneoidea</taxon>
        <taxon>Araneidae</taxon>
        <taxon>Araneus</taxon>
    </lineage>
</organism>
<evidence type="ECO:0000313" key="1">
    <source>
        <dbReference type="EMBL" id="GBM22301.1"/>
    </source>
</evidence>
<dbReference type="Proteomes" id="UP000499080">
    <property type="component" value="Unassembled WGS sequence"/>
</dbReference>
<evidence type="ECO:0000313" key="2">
    <source>
        <dbReference type="Proteomes" id="UP000499080"/>
    </source>
</evidence>
<keyword evidence="2" id="KW-1185">Reference proteome</keyword>